<protein>
    <submittedName>
        <fullName evidence="1">Sporulation protein YtxC</fullName>
    </submittedName>
</protein>
<dbReference type="Pfam" id="PF08812">
    <property type="entry name" value="YtxC"/>
    <property type="match status" value="1"/>
</dbReference>
<dbReference type="InterPro" id="IPR014199">
    <property type="entry name" value="Spore_YtxC"/>
</dbReference>
<accession>A0A9X4AL70</accession>
<sequence>MLEVYFESKEETVTFCDRLFTYDNKLNIVWKTDVSIGNQVKIMEDKSKIGLPVAHALSDVFIQHREIHWIIDIIKTCYYYKHKEEINRIASLAQAIIAGEDADLADIVKDNRPRDMLLTLFWVNREESPIYFDSIMKFRFKNFREELIEVVGLAIDEFKREEDYQSFVQSLREYVAKKKSKYKAIHVLQGTNFSFYNENGKLLSHMELKALMQHEPLYIVGLDSNEMNITPLLAMAPKEINIYGDDPSEPKTTTIMNIFQEKVKRKHSHQFPF</sequence>
<evidence type="ECO:0000313" key="1">
    <source>
        <dbReference type="EMBL" id="MDC3423956.1"/>
    </source>
</evidence>
<gene>
    <name evidence="1" type="ORF">NC797_05475</name>
</gene>
<evidence type="ECO:0000313" key="2">
    <source>
        <dbReference type="Proteomes" id="UP001145050"/>
    </source>
</evidence>
<dbReference type="RefSeq" id="WP_272435739.1">
    <property type="nucleotide sequence ID" value="NZ_JAMQKB010000003.1"/>
</dbReference>
<reference evidence="1" key="1">
    <citation type="submission" date="2022-06" db="EMBL/GenBank/DDBJ databases">
        <title>Aquibacillus sp. a new bacterium isolated from soil saline samples.</title>
        <authorList>
            <person name="Galisteo C."/>
            <person name="De La Haba R."/>
            <person name="Sanchez-Porro C."/>
            <person name="Ventosa A."/>
        </authorList>
    </citation>
    <scope>NUCLEOTIDE SEQUENCE</scope>
    <source>
        <strain evidence="1">3ASR75-11</strain>
    </source>
</reference>
<proteinExistence type="predicted"/>
<keyword evidence="2" id="KW-1185">Reference proteome</keyword>
<dbReference type="Proteomes" id="UP001145050">
    <property type="component" value="Unassembled WGS sequence"/>
</dbReference>
<dbReference type="AlphaFoldDB" id="A0A9X4AL70"/>
<dbReference type="EMBL" id="JAMQKB010000003">
    <property type="protein sequence ID" value="MDC3423956.1"/>
    <property type="molecule type" value="Genomic_DNA"/>
</dbReference>
<name>A0A9X4AL70_9BACI</name>
<comment type="caution">
    <text evidence="1">The sequence shown here is derived from an EMBL/GenBank/DDBJ whole genome shotgun (WGS) entry which is preliminary data.</text>
</comment>
<organism evidence="1 2">
    <name type="scientific">Terrihalobacillus insolitus</name>
    <dbReference type="NCBI Taxonomy" id="2950438"/>
    <lineage>
        <taxon>Bacteria</taxon>
        <taxon>Bacillati</taxon>
        <taxon>Bacillota</taxon>
        <taxon>Bacilli</taxon>
        <taxon>Bacillales</taxon>
        <taxon>Bacillaceae</taxon>
        <taxon>Terrihalobacillus</taxon>
    </lineage>
</organism>